<evidence type="ECO:0000313" key="5">
    <source>
        <dbReference type="Proteomes" id="UP000006054"/>
    </source>
</evidence>
<accession>I4AQ16</accession>
<dbReference type="InterPro" id="IPR011042">
    <property type="entry name" value="6-blade_b-propeller_TolB-like"/>
</dbReference>
<dbReference type="HOGENOM" id="CLU_014978_1_0_10"/>
<evidence type="ECO:0000313" key="4">
    <source>
        <dbReference type="EMBL" id="AFM06051.1"/>
    </source>
</evidence>
<dbReference type="InterPro" id="IPR050330">
    <property type="entry name" value="Bact_OuterMem_StrucFunc"/>
</dbReference>
<dbReference type="InterPro" id="IPR006665">
    <property type="entry name" value="OmpA-like"/>
</dbReference>
<keyword evidence="5" id="KW-1185">Reference proteome</keyword>
<dbReference type="Gene3D" id="2.120.10.30">
    <property type="entry name" value="TolB, C-terminal domain"/>
    <property type="match status" value="1"/>
</dbReference>
<protein>
    <submittedName>
        <fullName evidence="4">Outer membrane protein/peptidoglycan-associated (Lipo)protein</fullName>
    </submittedName>
</protein>
<dbReference type="Pfam" id="PF07676">
    <property type="entry name" value="PD40"/>
    <property type="match status" value="2"/>
</dbReference>
<dbReference type="PROSITE" id="PS51123">
    <property type="entry name" value="OMPA_2"/>
    <property type="match status" value="1"/>
</dbReference>
<dbReference type="OrthoDB" id="1488841at2"/>
<reference evidence="5" key="1">
    <citation type="submission" date="2012-06" db="EMBL/GenBank/DDBJ databases">
        <title>The complete genome of Flexibacter litoralis DSM 6794.</title>
        <authorList>
            <person name="Lucas S."/>
            <person name="Copeland A."/>
            <person name="Lapidus A."/>
            <person name="Glavina del Rio T."/>
            <person name="Dalin E."/>
            <person name="Tice H."/>
            <person name="Bruce D."/>
            <person name="Goodwin L."/>
            <person name="Pitluck S."/>
            <person name="Peters L."/>
            <person name="Ovchinnikova G."/>
            <person name="Lu M."/>
            <person name="Kyrpides N."/>
            <person name="Mavromatis K."/>
            <person name="Ivanova N."/>
            <person name="Brettin T."/>
            <person name="Detter J.C."/>
            <person name="Han C."/>
            <person name="Larimer F."/>
            <person name="Land M."/>
            <person name="Hauser L."/>
            <person name="Markowitz V."/>
            <person name="Cheng J.-F."/>
            <person name="Hugenholtz P."/>
            <person name="Woyke T."/>
            <person name="Wu D."/>
            <person name="Spring S."/>
            <person name="Lang E."/>
            <person name="Kopitz M."/>
            <person name="Brambilla E."/>
            <person name="Klenk H.-P."/>
            <person name="Eisen J.A."/>
        </authorList>
    </citation>
    <scope>NUCLEOTIDE SEQUENCE [LARGE SCALE GENOMIC DNA]</scope>
    <source>
        <strain evidence="5">ATCC 23117 / DSM 6794 / NBRC 15988 / NCIMB 1366 / Sio-4</strain>
    </source>
</reference>
<keyword evidence="1" id="KW-0472">Membrane</keyword>
<dbReference type="STRING" id="880071.Fleli_3739"/>
<dbReference type="PANTHER" id="PTHR30329:SF21">
    <property type="entry name" value="LIPOPROTEIN YIAD-RELATED"/>
    <property type="match status" value="1"/>
</dbReference>
<dbReference type="SUPFAM" id="SSF103088">
    <property type="entry name" value="OmpA-like"/>
    <property type="match status" value="1"/>
</dbReference>
<dbReference type="SUPFAM" id="SSF82171">
    <property type="entry name" value="DPP6 N-terminal domain-like"/>
    <property type="match status" value="1"/>
</dbReference>
<dbReference type="InterPro" id="IPR011659">
    <property type="entry name" value="WD40"/>
</dbReference>
<dbReference type="InterPro" id="IPR036737">
    <property type="entry name" value="OmpA-like_sf"/>
</dbReference>
<dbReference type="KEGG" id="fli:Fleli_3739"/>
<dbReference type="Pfam" id="PF00691">
    <property type="entry name" value="OmpA"/>
    <property type="match status" value="1"/>
</dbReference>
<dbReference type="CDD" id="cd07185">
    <property type="entry name" value="OmpA_C-like"/>
    <property type="match status" value="1"/>
</dbReference>
<dbReference type="eggNOG" id="COG2885">
    <property type="taxonomic scope" value="Bacteria"/>
</dbReference>
<evidence type="ECO:0000256" key="1">
    <source>
        <dbReference type="PROSITE-ProRule" id="PRU00473"/>
    </source>
</evidence>
<feature type="region of interest" description="Disordered" evidence="2">
    <location>
        <begin position="723"/>
        <end position="752"/>
    </location>
</feature>
<dbReference type="RefSeq" id="WP_014799475.1">
    <property type="nucleotide sequence ID" value="NC_018018.1"/>
</dbReference>
<dbReference type="AlphaFoldDB" id="I4AQ16"/>
<feature type="compositionally biased region" description="Acidic residues" evidence="2">
    <location>
        <begin position="742"/>
        <end position="752"/>
    </location>
</feature>
<dbReference type="EMBL" id="CP003345">
    <property type="protein sequence ID" value="AFM06051.1"/>
    <property type="molecule type" value="Genomic_DNA"/>
</dbReference>
<dbReference type="Gene3D" id="3.30.1330.60">
    <property type="entry name" value="OmpA-like domain"/>
    <property type="match status" value="1"/>
</dbReference>
<gene>
    <name evidence="4" type="ordered locus">Fleli_3739</name>
</gene>
<dbReference type="GO" id="GO:0016020">
    <property type="term" value="C:membrane"/>
    <property type="evidence" value="ECO:0007669"/>
    <property type="project" value="UniProtKB-UniRule"/>
</dbReference>
<sequence length="752" mass="87124" precursor="true">MINIPLYKLKKYNFQFVCNILQLINTKNKYSIHKISCVIFLSLCFTNFSYAQFNKNKNKAKLEDFRPINKSGAVYCPSLTFLNIDNYRYYYDPRQLKEIKKLQQENNLPELKKALDTYIRYFGIDNFKKDLDLIWTYAQAAETTGNQPLALELYRLLLKHHRGKSVKSQLAFDSLASASEKPKYVPLKYYYELIDKWQLVDSLRPPDQMGTSIGEEINSPYEEYGLAIGQTDSIIYFTSKRLLKDTLDDPVRKYLPVKYDENIYKSIRLGEFGWDFPMPMKEFNTAYNEGSPCISRDGMYMAFSRCDTPDGFGDCDLYLAKWDSKNKIWGELQNFGESVNSTTWDSHPSFSVTGDTLFFASDRKTGFGGTDIYFTTRQGKKRWSVAQNIGPIINTQANELSPFLHPSDNILYFSSNGHLFSFGSYDIFKSYKTSRDTWCEPKNLGPFVNTKSSEYYFTIDAAARLLYYARAEKEVRLMRNEPAVQDPYTNSDLYSFPLPMEAQPKAIVRFSGKVTESQTGEVFGGVVVVYDVADKIPIAPKYIDEEGNFEFELIDKKKYLLIVSGENFFRLEELFEVNGDTYREVEVQGVRQKMASAPATQIETIQFKSIEFAANSTDILPKMENDLHLVIDFLVEHPDFQLDIFGHTDADGNQDKNKKLSFDRSESIKNYILSYGRLEIDRINSYGLGSEKPLVFPEVTEEDKRVNRRVEFRLFKKDMLLTNPNKQNEDELESEEMKNIEEEIEDNENGDW</sequence>
<evidence type="ECO:0000256" key="2">
    <source>
        <dbReference type="SAM" id="MobiDB-lite"/>
    </source>
</evidence>
<dbReference type="PANTHER" id="PTHR30329">
    <property type="entry name" value="STATOR ELEMENT OF FLAGELLAR MOTOR COMPLEX"/>
    <property type="match status" value="1"/>
</dbReference>
<proteinExistence type="predicted"/>
<evidence type="ECO:0000259" key="3">
    <source>
        <dbReference type="PROSITE" id="PS51123"/>
    </source>
</evidence>
<dbReference type="PATRIC" id="fig|880071.3.peg.3744"/>
<name>I4AQ16_BERLS</name>
<organism evidence="4 5">
    <name type="scientific">Bernardetia litoralis (strain ATCC 23117 / DSM 6794 / NBRC 15988 / NCIMB 1366 / Fx l1 / Sio-4)</name>
    <name type="common">Flexibacter litoralis</name>
    <dbReference type="NCBI Taxonomy" id="880071"/>
    <lineage>
        <taxon>Bacteria</taxon>
        <taxon>Pseudomonadati</taxon>
        <taxon>Bacteroidota</taxon>
        <taxon>Cytophagia</taxon>
        <taxon>Cytophagales</taxon>
        <taxon>Bernardetiaceae</taxon>
        <taxon>Bernardetia</taxon>
    </lineage>
</organism>
<feature type="domain" description="OmpA-like" evidence="3">
    <location>
        <begin position="599"/>
        <end position="718"/>
    </location>
</feature>
<dbReference type="Proteomes" id="UP000006054">
    <property type="component" value="Chromosome"/>
</dbReference>